<keyword evidence="8" id="KW-1185">Reference proteome</keyword>
<keyword evidence="3 5" id="KW-0808">Transferase</keyword>
<feature type="binding site" evidence="5">
    <location>
        <position position="206"/>
    </location>
    <ligand>
        <name>N(2)-acetyl-L-ornithine</name>
        <dbReference type="ChEBI" id="CHEBI:57805"/>
    </ligand>
</feature>
<dbReference type="NCBIfam" id="TIGR00707">
    <property type="entry name" value="argD"/>
    <property type="match status" value="1"/>
</dbReference>
<protein>
    <recommendedName>
        <fullName evidence="5">Acetylornithine aminotransferase</fullName>
        <shortName evidence="5">ACOAT</shortName>
        <ecNumber evidence="5">2.6.1.11</ecNumber>
    </recommendedName>
</protein>
<dbReference type="HAMAP" id="MF_01107">
    <property type="entry name" value="ArgD_aminotrans_3"/>
    <property type="match status" value="1"/>
</dbReference>
<dbReference type="PANTHER" id="PTHR11986:SF79">
    <property type="entry name" value="ACETYLORNITHINE AMINOTRANSFERASE, MITOCHONDRIAL"/>
    <property type="match status" value="1"/>
</dbReference>
<comment type="miscellaneous">
    <text evidence="5">May also have succinyldiaminopimelate aminotransferase activity, thus carrying out the corresponding step in lysine biosynthesis.</text>
</comment>
<dbReference type="GO" id="GO:0003992">
    <property type="term" value="F:N2-acetyl-L-ornithine:2-oxoglutarate 5-aminotransferase activity"/>
    <property type="evidence" value="ECO:0007669"/>
    <property type="project" value="UniProtKB-UniRule"/>
</dbReference>
<dbReference type="FunFam" id="3.40.640.10:FF:000004">
    <property type="entry name" value="Acetylornithine aminotransferase"/>
    <property type="match status" value="1"/>
</dbReference>
<evidence type="ECO:0000313" key="7">
    <source>
        <dbReference type="EMBL" id="NKX91676.1"/>
    </source>
</evidence>
<dbReference type="PANTHER" id="PTHR11986">
    <property type="entry name" value="AMINOTRANSFERASE CLASS III"/>
    <property type="match status" value="1"/>
</dbReference>
<dbReference type="InterPro" id="IPR050103">
    <property type="entry name" value="Class-III_PLP-dep_AT"/>
</dbReference>
<feature type="binding site" evidence="5">
    <location>
        <position position="353"/>
    </location>
    <ligand>
        <name>N(2)-acetyl-L-ornithine</name>
        <dbReference type="ChEBI" id="CHEBI:57805"/>
    </ligand>
</feature>
<feature type="compositionally biased region" description="Basic residues" evidence="6">
    <location>
        <begin position="1"/>
        <end position="10"/>
    </location>
</feature>
<dbReference type="GO" id="GO:0006526">
    <property type="term" value="P:L-arginine biosynthetic process"/>
    <property type="evidence" value="ECO:0007669"/>
    <property type="project" value="UniProtKB-UniRule"/>
</dbReference>
<evidence type="ECO:0000313" key="8">
    <source>
        <dbReference type="Proteomes" id="UP000774283"/>
    </source>
</evidence>
<feature type="modified residue" description="N6-(pyridoxal phosphate)lysine" evidence="5">
    <location>
        <position position="324"/>
    </location>
</feature>
<comment type="pathway">
    <text evidence="5">Amino-acid biosynthesis; L-arginine biosynthesis; N(2)-acetyl-L-ornithine from L-glutamate: step 4/4.</text>
</comment>
<name>A0A9X5F8G0_9MICO</name>
<organism evidence="7 8">
    <name type="scientific">Sanguibacter hominis ATCC BAA-789</name>
    <dbReference type="NCBI Taxonomy" id="1312740"/>
    <lineage>
        <taxon>Bacteria</taxon>
        <taxon>Bacillati</taxon>
        <taxon>Actinomycetota</taxon>
        <taxon>Actinomycetes</taxon>
        <taxon>Micrococcales</taxon>
        <taxon>Sanguibacteraceae</taxon>
        <taxon>Sanguibacter</taxon>
    </lineage>
</organism>
<feature type="region of interest" description="Disordered" evidence="6">
    <location>
        <begin position="1"/>
        <end position="65"/>
    </location>
</feature>
<dbReference type="EMBL" id="JAAXOW010000001">
    <property type="protein sequence ID" value="NKX91676.1"/>
    <property type="molecule type" value="Genomic_DNA"/>
</dbReference>
<dbReference type="GO" id="GO:0042802">
    <property type="term" value="F:identical protein binding"/>
    <property type="evidence" value="ECO:0007669"/>
    <property type="project" value="TreeGrafter"/>
</dbReference>
<dbReference type="GO" id="GO:0030170">
    <property type="term" value="F:pyridoxal phosphate binding"/>
    <property type="evidence" value="ECO:0007669"/>
    <property type="project" value="InterPro"/>
</dbReference>
<dbReference type="Proteomes" id="UP000774283">
    <property type="component" value="Unassembled WGS sequence"/>
</dbReference>
<dbReference type="InterPro" id="IPR015421">
    <property type="entry name" value="PyrdxlP-dep_Trfase_major"/>
</dbReference>
<evidence type="ECO:0000256" key="6">
    <source>
        <dbReference type="SAM" id="MobiDB-lite"/>
    </source>
</evidence>
<dbReference type="Pfam" id="PF00202">
    <property type="entry name" value="Aminotran_3"/>
    <property type="match status" value="1"/>
</dbReference>
<evidence type="ECO:0000256" key="4">
    <source>
        <dbReference type="ARBA" id="ARBA00022898"/>
    </source>
</evidence>
<keyword evidence="1 5" id="KW-0032">Aminotransferase</keyword>
<keyword evidence="2 5" id="KW-0028">Amino-acid biosynthesis</keyword>
<comment type="subunit">
    <text evidence="5">Homodimer.</text>
</comment>
<comment type="subcellular location">
    <subcellularLocation>
        <location evidence="5">Cytoplasm</location>
    </subcellularLocation>
</comment>
<dbReference type="GO" id="GO:0005737">
    <property type="term" value="C:cytoplasm"/>
    <property type="evidence" value="ECO:0007669"/>
    <property type="project" value="UniProtKB-SubCell"/>
</dbReference>
<feature type="binding site" evidence="5">
    <location>
        <position position="354"/>
    </location>
    <ligand>
        <name>pyridoxal 5'-phosphate</name>
        <dbReference type="ChEBI" id="CHEBI:597326"/>
    </ligand>
</feature>
<evidence type="ECO:0000256" key="5">
    <source>
        <dbReference type="HAMAP-Rule" id="MF_01107"/>
    </source>
</evidence>
<feature type="binding site" evidence="5">
    <location>
        <begin position="291"/>
        <end position="294"/>
    </location>
    <ligand>
        <name>pyridoxal 5'-phosphate</name>
        <dbReference type="ChEBI" id="CHEBI:597326"/>
    </ligand>
</feature>
<evidence type="ECO:0000256" key="3">
    <source>
        <dbReference type="ARBA" id="ARBA00022679"/>
    </source>
</evidence>
<proteinExistence type="inferred from homology"/>
<keyword evidence="5" id="KW-0963">Cytoplasm</keyword>
<comment type="similarity">
    <text evidence="5">Belongs to the class-III pyridoxal-phosphate-dependent aminotransferase family. ArgD subfamily.</text>
</comment>
<dbReference type="CDD" id="cd00610">
    <property type="entry name" value="OAT_like"/>
    <property type="match status" value="1"/>
</dbReference>
<evidence type="ECO:0000256" key="1">
    <source>
        <dbReference type="ARBA" id="ARBA00022576"/>
    </source>
</evidence>
<feature type="binding site" evidence="5">
    <location>
        <begin position="171"/>
        <end position="172"/>
    </location>
    <ligand>
        <name>pyridoxal 5'-phosphate</name>
        <dbReference type="ChEBI" id="CHEBI:597326"/>
    </ligand>
</feature>
<dbReference type="InterPro" id="IPR004636">
    <property type="entry name" value="AcOrn/SuccOrn_fam"/>
</dbReference>
<sequence length="472" mass="48933">MPARGARRRLARDGDRRPGRALGAARGVHEPGQRHARPPGRSARRGGGTVTGLQPTGDATLAPNSSAAWTERYRGAVMDTFGPPQRVLVRGEGAYVWDADGKRYLDLLAGIAVNALGHAHPTLTAAISAQLGTLGHVSNFFGTPTQIALAERLLELAGAPEGSRVFFSNSGAEANEGALKMTRRNLRADGSPRRRVLALEGAFHGRTMGALSLTSKAQYREPFEPLPGGVEFLPFGDLAALEAAFATDGDDVAALVVEPLQGEAGVRSHPVGYLARARELTAAHGALLVLDEVQTGMGRTGSWFAFQDPTIGDGVVPDIVTLAKGLGGGFPVGAIIAFGDRAATLVGRGQHGTTFGGNPVAAAAALATIGVIERDDLLEHVRAVGTFLRDETVACGNPLVVSVRGAGLLLAVQLAEPVAAQVAAAALEAGFIVNPVAPDALRLAPPLILTVDQARDFVAFLAALPFPTTEKS</sequence>
<reference evidence="7 8" key="1">
    <citation type="submission" date="2020-04" db="EMBL/GenBank/DDBJ databases">
        <title>MicrobeNet Type strains.</title>
        <authorList>
            <person name="Nicholson A.C."/>
        </authorList>
    </citation>
    <scope>NUCLEOTIDE SEQUENCE [LARGE SCALE GENOMIC DNA]</scope>
    <source>
        <strain evidence="7 8">ATCC BAA-789</strain>
    </source>
</reference>
<feature type="compositionally biased region" description="Basic residues" evidence="6">
    <location>
        <begin position="34"/>
        <end position="44"/>
    </location>
</feature>
<dbReference type="InterPro" id="IPR015422">
    <property type="entry name" value="PyrdxlP-dep_Trfase_small"/>
</dbReference>
<feature type="binding site" evidence="5">
    <location>
        <position position="203"/>
    </location>
    <ligand>
        <name>pyridoxal 5'-phosphate</name>
        <dbReference type="ChEBI" id="CHEBI:597326"/>
    </ligand>
</feature>
<dbReference type="InterPro" id="IPR005814">
    <property type="entry name" value="Aminotrans_3"/>
</dbReference>
<comment type="caution">
    <text evidence="7">The sequence shown here is derived from an EMBL/GenBank/DDBJ whole genome shotgun (WGS) entry which is preliminary data.</text>
</comment>
<keyword evidence="5" id="KW-0055">Arginine biosynthesis</keyword>
<dbReference type="PROSITE" id="PS00600">
    <property type="entry name" value="AA_TRANSFER_CLASS_3"/>
    <property type="match status" value="1"/>
</dbReference>
<dbReference type="Gene3D" id="3.40.640.10">
    <property type="entry name" value="Type I PLP-dependent aspartate aminotransferase-like (Major domain)"/>
    <property type="match status" value="1"/>
</dbReference>
<comment type="catalytic activity">
    <reaction evidence="5">
        <text>N(2)-acetyl-L-ornithine + 2-oxoglutarate = N-acetyl-L-glutamate 5-semialdehyde + L-glutamate</text>
        <dbReference type="Rhea" id="RHEA:18049"/>
        <dbReference type="ChEBI" id="CHEBI:16810"/>
        <dbReference type="ChEBI" id="CHEBI:29123"/>
        <dbReference type="ChEBI" id="CHEBI:29985"/>
        <dbReference type="ChEBI" id="CHEBI:57805"/>
        <dbReference type="EC" id="2.6.1.11"/>
    </reaction>
</comment>
<dbReference type="InterPro" id="IPR015424">
    <property type="entry name" value="PyrdxlP-dep_Trfase"/>
</dbReference>
<dbReference type="Gene3D" id="3.90.1150.10">
    <property type="entry name" value="Aspartate Aminotransferase, domain 1"/>
    <property type="match status" value="1"/>
</dbReference>
<dbReference type="NCBIfam" id="NF002874">
    <property type="entry name" value="PRK03244.1"/>
    <property type="match status" value="1"/>
</dbReference>
<dbReference type="EC" id="2.6.1.11" evidence="5"/>
<accession>A0A9X5F8G0</accession>
<comment type="cofactor">
    <cofactor evidence="5">
        <name>pyridoxal 5'-phosphate</name>
        <dbReference type="ChEBI" id="CHEBI:597326"/>
    </cofactor>
    <text evidence="5">Binds 1 pyridoxal phosphate per subunit.</text>
</comment>
<dbReference type="SUPFAM" id="SSF53383">
    <property type="entry name" value="PLP-dependent transferases"/>
    <property type="match status" value="1"/>
</dbReference>
<gene>
    <name evidence="5" type="primary">argD</name>
    <name evidence="7" type="ORF">HF995_00040</name>
</gene>
<evidence type="ECO:0000256" key="2">
    <source>
        <dbReference type="ARBA" id="ARBA00022605"/>
    </source>
</evidence>
<dbReference type="InterPro" id="IPR049704">
    <property type="entry name" value="Aminotrans_3_PPA_site"/>
</dbReference>
<dbReference type="AlphaFoldDB" id="A0A9X5F8G0"/>
<keyword evidence="4 5" id="KW-0663">Pyridoxal phosphate</keyword>